<proteinExistence type="inferred from homology"/>
<dbReference type="SUPFAM" id="SSF48179">
    <property type="entry name" value="6-phosphogluconate dehydrogenase C-terminal domain-like"/>
    <property type="match status" value="1"/>
</dbReference>
<evidence type="ECO:0000313" key="12">
    <source>
        <dbReference type="Proteomes" id="UP001301350"/>
    </source>
</evidence>
<dbReference type="InterPro" id="IPR036291">
    <property type="entry name" value="NAD(P)-bd_dom_sf"/>
</dbReference>
<dbReference type="InterPro" id="IPR001732">
    <property type="entry name" value="UDP-Glc/GDP-Man_DH_N"/>
</dbReference>
<dbReference type="PIRSF" id="PIRSF500134">
    <property type="entry name" value="UDPglc_DH_bac"/>
    <property type="match status" value="1"/>
</dbReference>
<feature type="binding site" evidence="9">
    <location>
        <position position="206"/>
    </location>
    <ligand>
        <name>NAD(+)</name>
        <dbReference type="ChEBI" id="CHEBI:57540"/>
    </ligand>
</feature>
<feature type="active site" description="Nucleophile" evidence="7">
    <location>
        <position position="367"/>
    </location>
</feature>
<evidence type="ECO:0000256" key="2">
    <source>
        <dbReference type="ARBA" id="ARBA00006601"/>
    </source>
</evidence>
<feature type="binding site" evidence="8">
    <location>
        <position position="311"/>
    </location>
    <ligand>
        <name>substrate</name>
    </ligand>
</feature>
<evidence type="ECO:0000256" key="5">
    <source>
        <dbReference type="ARBA" id="ARBA00023027"/>
    </source>
</evidence>
<dbReference type="InterPro" id="IPR014027">
    <property type="entry name" value="UDP-Glc/GDP-Man_DH_C"/>
</dbReference>
<dbReference type="InterPro" id="IPR017476">
    <property type="entry name" value="UDP-Glc/GDP-Man"/>
</dbReference>
<evidence type="ECO:0000259" key="10">
    <source>
        <dbReference type="SMART" id="SM00984"/>
    </source>
</evidence>
<evidence type="ECO:0000256" key="8">
    <source>
        <dbReference type="PIRSR" id="PIRSR500134-2"/>
    </source>
</evidence>
<dbReference type="NCBIfam" id="TIGR03026">
    <property type="entry name" value="NDP-sugDHase"/>
    <property type="match status" value="1"/>
</dbReference>
<sequence length="559" mass="60253">MLAFSFRCSWRGAGSRRNIPCRSPIDVPPDRIHRTRPLVTAAKRPNSLLIPNLYGHLDAAPSSPQPASAASIPSSSPSAALLRVAMIGSGYVGLVSGACFASFANCTVTCVDSDADKIAKLHAGQLPIFEAGLDAVVRDNVAAERLHFSTDLPSAVRNADVVFIAVGTPSRRGDGHADLSYVFRASEEIGRNLRAPGYTVIVNKSTVPVGTARRVRELVSMTAPPGAAFDVVSNPEFLRQGSAVHDFMIPERVVIGVRRARPATQTVPAGDGDTADTDRAVGVMRALYAPLERQRGVPVLVTSVEEAEMIKYAANAFLATKLAFVNEMADLCEAAHADVSMVARAMGLDARIGMQYLQAGPGFGGSCLPKDTRALARIAQELSRPSRLVETVIEGNEVRKRRVAQRIALAALDGDQDMIRVYGKRIGVLGLTFKAHTDDVRDSPAVFIVQELLELGARVYAYDPQARPEDVRAQLGDSIVLVSSVPEAARDADVLAVLTEWPEFVEACTQMGWRALRALMRRAALFDARNLWSLEEMQHSGFTYHSIGRPTVIPIAAPE</sequence>
<dbReference type="InterPro" id="IPR008927">
    <property type="entry name" value="6-PGluconate_DH-like_C_sf"/>
</dbReference>
<keyword evidence="5 9" id="KW-0520">NAD</keyword>
<dbReference type="Pfam" id="PF03721">
    <property type="entry name" value="UDPG_MGDP_dh_N"/>
    <property type="match status" value="1"/>
</dbReference>
<gene>
    <name evidence="11" type="ORF">CDCA_CDCA11G3223</name>
</gene>
<evidence type="ECO:0000256" key="6">
    <source>
        <dbReference type="ARBA" id="ARBA00047473"/>
    </source>
</evidence>
<comment type="similarity">
    <text evidence="2">Belongs to the UDP-glucose/GDP-mannose dehydrogenase family.</text>
</comment>
<keyword evidence="12" id="KW-1185">Reference proteome</keyword>
<feature type="binding site" evidence="8">
    <location>
        <position position="434"/>
    </location>
    <ligand>
        <name>substrate</name>
    </ligand>
</feature>
<dbReference type="Pfam" id="PF00984">
    <property type="entry name" value="UDPG_MGDP_dh"/>
    <property type="match status" value="1"/>
</dbReference>
<evidence type="ECO:0000313" key="11">
    <source>
        <dbReference type="EMBL" id="KAK4537198.1"/>
    </source>
</evidence>
<evidence type="ECO:0000256" key="3">
    <source>
        <dbReference type="ARBA" id="ARBA00012954"/>
    </source>
</evidence>
<evidence type="ECO:0000256" key="7">
    <source>
        <dbReference type="PIRSR" id="PIRSR500134-1"/>
    </source>
</evidence>
<dbReference type="InterPro" id="IPR028357">
    <property type="entry name" value="UDPglc_DH_bac"/>
</dbReference>
<dbReference type="SUPFAM" id="SSF51735">
    <property type="entry name" value="NAD(P)-binding Rossmann-fold domains"/>
    <property type="match status" value="1"/>
</dbReference>
<dbReference type="GO" id="GO:0003979">
    <property type="term" value="F:UDP-glucose 6-dehydrogenase activity"/>
    <property type="evidence" value="ECO:0007669"/>
    <property type="project" value="UniProtKB-EC"/>
</dbReference>
<dbReference type="SUPFAM" id="SSF52413">
    <property type="entry name" value="UDP-glucose/GDP-mannose dehydrogenase C-terminal domain"/>
    <property type="match status" value="1"/>
</dbReference>
<comment type="catalytic activity">
    <reaction evidence="6">
        <text>UDP-alpha-D-glucose + 2 NAD(+) + H2O = UDP-alpha-D-glucuronate + 2 NADH + 3 H(+)</text>
        <dbReference type="Rhea" id="RHEA:23596"/>
        <dbReference type="ChEBI" id="CHEBI:15377"/>
        <dbReference type="ChEBI" id="CHEBI:15378"/>
        <dbReference type="ChEBI" id="CHEBI:57540"/>
        <dbReference type="ChEBI" id="CHEBI:57945"/>
        <dbReference type="ChEBI" id="CHEBI:58052"/>
        <dbReference type="ChEBI" id="CHEBI:58885"/>
        <dbReference type="EC" id="1.1.1.22"/>
    </reaction>
</comment>
<feature type="binding site" evidence="9">
    <location>
        <position position="441"/>
    </location>
    <ligand>
        <name>NAD(+)</name>
        <dbReference type="ChEBI" id="CHEBI:57540"/>
    </ligand>
</feature>
<organism evidence="11 12">
    <name type="scientific">Cyanidium caldarium</name>
    <name type="common">Red alga</name>
    <dbReference type="NCBI Taxonomy" id="2771"/>
    <lineage>
        <taxon>Eukaryota</taxon>
        <taxon>Rhodophyta</taxon>
        <taxon>Bangiophyceae</taxon>
        <taxon>Cyanidiales</taxon>
        <taxon>Cyanidiaceae</taxon>
        <taxon>Cyanidium</taxon>
    </lineage>
</organism>
<dbReference type="Gene3D" id="1.20.5.100">
    <property type="entry name" value="Cytochrome c1, transmembrane anchor, C-terminal"/>
    <property type="match status" value="1"/>
</dbReference>
<evidence type="ECO:0000256" key="9">
    <source>
        <dbReference type="PIRSR" id="PIRSR500134-3"/>
    </source>
</evidence>
<feature type="binding site" evidence="9">
    <location>
        <position position="370"/>
    </location>
    <ligand>
        <name>NAD(+)</name>
        <dbReference type="ChEBI" id="CHEBI:57540"/>
    </ligand>
</feature>
<feature type="domain" description="UDP-glucose/GDP-mannose dehydrogenase C-terminal" evidence="10">
    <location>
        <begin position="427"/>
        <end position="534"/>
    </location>
</feature>
<reference evidence="11 12" key="1">
    <citation type="submission" date="2022-07" db="EMBL/GenBank/DDBJ databases">
        <title>Genome-wide signatures of adaptation to extreme environments.</title>
        <authorList>
            <person name="Cho C.H."/>
            <person name="Yoon H.S."/>
        </authorList>
    </citation>
    <scope>NUCLEOTIDE SEQUENCE [LARGE SCALE GENOMIC DNA]</scope>
    <source>
        <strain evidence="11 12">DBV 063 E5</strain>
    </source>
</reference>
<feature type="binding site" evidence="9">
    <location>
        <position position="168"/>
    </location>
    <ligand>
        <name>NAD(+)</name>
        <dbReference type="ChEBI" id="CHEBI:57540"/>
    </ligand>
</feature>
<dbReference type="AlphaFoldDB" id="A0AAV9IZH7"/>
<dbReference type="InterPro" id="IPR014026">
    <property type="entry name" value="UDP-Glc/GDP-Man_DH_dimer"/>
</dbReference>
<comment type="caution">
    <text evidence="11">The sequence shown here is derived from an EMBL/GenBank/DDBJ whole genome shotgun (WGS) entry which is preliminary data.</text>
</comment>
<dbReference type="PANTHER" id="PTHR43750:SF3">
    <property type="entry name" value="UDP-GLUCOSE 6-DEHYDROGENASE TUAD"/>
    <property type="match status" value="1"/>
</dbReference>
<protein>
    <recommendedName>
        <fullName evidence="3">UDP-glucose 6-dehydrogenase</fullName>
        <ecNumber evidence="3">1.1.1.22</ecNumber>
    </recommendedName>
</protein>
<name>A0AAV9IZH7_CYACA</name>
<comment type="pathway">
    <text evidence="1">Nucleotide-sugar biosynthesis; UDP-alpha-D-glucuronate biosynthesis; UDP-alpha-D-glucuronate from UDP-alpha-D-glucose: step 1/1.</text>
</comment>
<dbReference type="SMART" id="SM00984">
    <property type="entry name" value="UDPG_MGDP_dh_C"/>
    <property type="match status" value="1"/>
</dbReference>
<feature type="binding site" evidence="8">
    <location>
        <position position="364"/>
    </location>
    <ligand>
        <name>substrate</name>
    </ligand>
</feature>
<dbReference type="EMBL" id="JANCYW010000011">
    <property type="protein sequence ID" value="KAK4537198.1"/>
    <property type="molecule type" value="Genomic_DNA"/>
</dbReference>
<dbReference type="GO" id="GO:0051287">
    <property type="term" value="F:NAD binding"/>
    <property type="evidence" value="ECO:0007669"/>
    <property type="project" value="InterPro"/>
</dbReference>
<dbReference type="Gene3D" id="3.40.50.720">
    <property type="entry name" value="NAD(P)-binding Rossmann-like Domain"/>
    <property type="match status" value="2"/>
</dbReference>
<dbReference type="PANTHER" id="PTHR43750">
    <property type="entry name" value="UDP-GLUCOSE 6-DEHYDROGENASE TUAD"/>
    <property type="match status" value="1"/>
</dbReference>
<evidence type="ECO:0000256" key="1">
    <source>
        <dbReference type="ARBA" id="ARBA00004701"/>
    </source>
</evidence>
<evidence type="ECO:0000256" key="4">
    <source>
        <dbReference type="ARBA" id="ARBA00023002"/>
    </source>
</evidence>
<feature type="binding site" evidence="8">
    <location>
        <begin position="356"/>
        <end position="360"/>
    </location>
    <ligand>
        <name>substrate</name>
    </ligand>
</feature>
<dbReference type="PIRSF" id="PIRSF000124">
    <property type="entry name" value="UDPglc_GDPman_dh"/>
    <property type="match status" value="1"/>
</dbReference>
<dbReference type="Pfam" id="PF03720">
    <property type="entry name" value="UDPG_MGDP_dh_C"/>
    <property type="match status" value="1"/>
</dbReference>
<dbReference type="EC" id="1.1.1.22" evidence="3"/>
<keyword evidence="4" id="KW-0560">Oxidoreductase</keyword>
<dbReference type="InterPro" id="IPR036220">
    <property type="entry name" value="UDP-Glc/GDP-Man_DH_C_sf"/>
</dbReference>
<feature type="binding site" evidence="9">
    <location>
        <position position="112"/>
    </location>
    <ligand>
        <name>NAD(+)</name>
        <dbReference type="ChEBI" id="CHEBI:57540"/>
    </ligand>
</feature>
<dbReference type="GO" id="GO:0000271">
    <property type="term" value="P:polysaccharide biosynthetic process"/>
    <property type="evidence" value="ECO:0007669"/>
    <property type="project" value="InterPro"/>
</dbReference>
<dbReference type="Proteomes" id="UP001301350">
    <property type="component" value="Unassembled WGS sequence"/>
</dbReference>
<feature type="binding site" evidence="9">
    <location>
        <position position="117"/>
    </location>
    <ligand>
        <name>NAD(+)</name>
        <dbReference type="ChEBI" id="CHEBI:57540"/>
    </ligand>
</feature>
<accession>A0AAV9IZH7</accession>